<organism evidence="8 9">
    <name type="scientific">Clostridium cylindrosporum DSM 605</name>
    <dbReference type="NCBI Taxonomy" id="1121307"/>
    <lineage>
        <taxon>Bacteria</taxon>
        <taxon>Bacillati</taxon>
        <taxon>Bacillota</taxon>
        <taxon>Clostridia</taxon>
        <taxon>Eubacteriales</taxon>
        <taxon>Clostridiaceae</taxon>
        <taxon>Clostridium</taxon>
    </lineage>
</organism>
<evidence type="ECO:0000313" key="8">
    <source>
        <dbReference type="EMBL" id="KMT22427.1"/>
    </source>
</evidence>
<dbReference type="PROSITE" id="PS01295">
    <property type="entry name" value="ISPD"/>
    <property type="match status" value="1"/>
</dbReference>
<sequence length="229" mass="25508">MVTAIIVAAGMGSRMNLGYNKQFIKLFDKEILAYTLEVFQEINEVDNIILVASQNEMDFCRNNIINKYNITKVNKIVKGGRTRQESVFNGLKSCENCDIVLIHDGARPFINPKVIVDTISLSKTKGAAAAAVKVKDTIKKGNNNRFIDTLNREELYSIQTPQTFKFDLILKAHESAVLSGFEGSDDTSLVENIGESVYVVNGDYFNIKITTKEDIYIGEAILKAIKEGI</sequence>
<feature type="site" description="Transition state stabilizer" evidence="7">
    <location>
        <position position="21"/>
    </location>
</feature>
<comment type="catalytic activity">
    <reaction evidence="1 7">
        <text>2-C-methyl-D-erythritol 4-phosphate + CTP + H(+) = 4-CDP-2-C-methyl-D-erythritol + diphosphate</text>
        <dbReference type="Rhea" id="RHEA:13429"/>
        <dbReference type="ChEBI" id="CHEBI:15378"/>
        <dbReference type="ChEBI" id="CHEBI:33019"/>
        <dbReference type="ChEBI" id="CHEBI:37563"/>
        <dbReference type="ChEBI" id="CHEBI:57823"/>
        <dbReference type="ChEBI" id="CHEBI:58262"/>
        <dbReference type="EC" id="2.7.7.60"/>
    </reaction>
</comment>
<dbReference type="EMBL" id="LFVU01000008">
    <property type="protein sequence ID" value="KMT22427.1"/>
    <property type="molecule type" value="Genomic_DNA"/>
</dbReference>
<evidence type="ECO:0000256" key="2">
    <source>
        <dbReference type="ARBA" id="ARBA00004787"/>
    </source>
</evidence>
<evidence type="ECO:0000313" key="9">
    <source>
        <dbReference type="Proteomes" id="UP000036756"/>
    </source>
</evidence>
<dbReference type="HAMAP" id="MF_00108">
    <property type="entry name" value="IspD"/>
    <property type="match status" value="1"/>
</dbReference>
<dbReference type="GO" id="GO:0019288">
    <property type="term" value="P:isopentenyl diphosphate biosynthetic process, methylerythritol 4-phosphate pathway"/>
    <property type="evidence" value="ECO:0007669"/>
    <property type="project" value="UniProtKB-UniRule"/>
</dbReference>
<evidence type="ECO:0000256" key="5">
    <source>
        <dbReference type="ARBA" id="ARBA00022695"/>
    </source>
</evidence>
<evidence type="ECO:0000256" key="4">
    <source>
        <dbReference type="ARBA" id="ARBA00022679"/>
    </source>
</evidence>
<comment type="function">
    <text evidence="7">Catalyzes the formation of 4-diphosphocytidyl-2-C-methyl-D-erythritol from CTP and 2-C-methyl-D-erythritol 4-phosphate (MEP).</text>
</comment>
<dbReference type="InterPro" id="IPR034683">
    <property type="entry name" value="IspD/TarI"/>
</dbReference>
<dbReference type="Gene3D" id="3.90.550.10">
    <property type="entry name" value="Spore Coat Polysaccharide Biosynthesis Protein SpsA, Chain A"/>
    <property type="match status" value="1"/>
</dbReference>
<dbReference type="SUPFAM" id="SSF53448">
    <property type="entry name" value="Nucleotide-diphospho-sugar transferases"/>
    <property type="match status" value="1"/>
</dbReference>
<dbReference type="InterPro" id="IPR018294">
    <property type="entry name" value="ISPD_synthase_CS"/>
</dbReference>
<dbReference type="PANTHER" id="PTHR32125:SF4">
    <property type="entry name" value="2-C-METHYL-D-ERYTHRITOL 4-PHOSPHATE CYTIDYLYLTRANSFERASE, CHLOROPLASTIC"/>
    <property type="match status" value="1"/>
</dbReference>
<dbReference type="PATRIC" id="fig|1121307.3.peg.226"/>
<dbReference type="NCBIfam" id="TIGR00453">
    <property type="entry name" value="ispD"/>
    <property type="match status" value="1"/>
</dbReference>
<reference evidence="8 9" key="1">
    <citation type="submission" date="2015-06" db="EMBL/GenBank/DDBJ databases">
        <title>Draft genome sequence of the purine-degrading Clostridium cylindrosporum HC-1 (DSM 605).</title>
        <authorList>
            <person name="Poehlein A."/>
            <person name="Schiel-Bengelsdorf B."/>
            <person name="Bengelsdorf F."/>
            <person name="Daniel R."/>
            <person name="Duerre P."/>
        </authorList>
    </citation>
    <scope>NUCLEOTIDE SEQUENCE [LARGE SCALE GENOMIC DNA]</scope>
    <source>
        <strain evidence="8 9">DSM 605</strain>
    </source>
</reference>
<dbReference type="CDD" id="cd02516">
    <property type="entry name" value="CDP-ME_synthetase"/>
    <property type="match status" value="1"/>
</dbReference>
<comment type="pathway">
    <text evidence="2 7">Isoprenoid biosynthesis; isopentenyl diphosphate biosynthesis via DXP pathway; isopentenyl diphosphate from 1-deoxy-D-xylulose 5-phosphate: step 2/6.</text>
</comment>
<dbReference type="InterPro" id="IPR029044">
    <property type="entry name" value="Nucleotide-diphossugar_trans"/>
</dbReference>
<evidence type="ECO:0000256" key="6">
    <source>
        <dbReference type="ARBA" id="ARBA00023229"/>
    </source>
</evidence>
<dbReference type="FunFam" id="3.90.550.10:FF:000003">
    <property type="entry name" value="2-C-methyl-D-erythritol 4-phosphate cytidylyltransferase"/>
    <property type="match status" value="1"/>
</dbReference>
<feature type="site" description="Positions MEP for the nucleophilic attack" evidence="7">
    <location>
        <position position="152"/>
    </location>
</feature>
<dbReference type="Pfam" id="PF01128">
    <property type="entry name" value="IspD"/>
    <property type="match status" value="1"/>
</dbReference>
<evidence type="ECO:0000256" key="7">
    <source>
        <dbReference type="HAMAP-Rule" id="MF_00108"/>
    </source>
</evidence>
<dbReference type="RefSeq" id="WP_200899963.1">
    <property type="nucleotide sequence ID" value="NZ_LFVU01000008.1"/>
</dbReference>
<keyword evidence="6 7" id="KW-0414">Isoprene biosynthesis</keyword>
<dbReference type="GO" id="GO:0050518">
    <property type="term" value="F:2-C-methyl-D-erythritol 4-phosphate cytidylyltransferase activity"/>
    <property type="evidence" value="ECO:0007669"/>
    <property type="project" value="UniProtKB-UniRule"/>
</dbReference>
<comment type="similarity">
    <text evidence="3 7">Belongs to the IspD/TarI cytidylyltransferase family. IspD subfamily.</text>
</comment>
<dbReference type="AlphaFoldDB" id="A0A0J8D989"/>
<feature type="site" description="Positions MEP for the nucleophilic attack" evidence="7">
    <location>
        <position position="208"/>
    </location>
</feature>
<dbReference type="Proteomes" id="UP000036756">
    <property type="component" value="Unassembled WGS sequence"/>
</dbReference>
<dbReference type="InterPro" id="IPR050088">
    <property type="entry name" value="IspD/TarI_cytidylyltransf_bact"/>
</dbReference>
<accession>A0A0J8D989</accession>
<proteinExistence type="inferred from homology"/>
<dbReference type="InterPro" id="IPR001228">
    <property type="entry name" value="IspD"/>
</dbReference>
<name>A0A0J8D989_CLOCY</name>
<dbReference type="EC" id="2.7.7.60" evidence="7"/>
<gene>
    <name evidence="7 8" type="primary">ispD</name>
    <name evidence="8" type="ORF">CLCY_12c00100</name>
</gene>
<keyword evidence="4 7" id="KW-0808">Transferase</keyword>
<protein>
    <recommendedName>
        <fullName evidence="7">2-C-methyl-D-erythritol 4-phosphate cytidylyltransferase</fullName>
        <ecNumber evidence="7">2.7.7.60</ecNumber>
    </recommendedName>
    <alternativeName>
        <fullName evidence="7">4-diphosphocytidyl-2C-methyl-D-erythritol synthase</fullName>
    </alternativeName>
    <alternativeName>
        <fullName evidence="7">MEP cytidylyltransferase</fullName>
        <shortName evidence="7">MCT</shortName>
    </alternativeName>
</protein>
<evidence type="ECO:0000256" key="3">
    <source>
        <dbReference type="ARBA" id="ARBA00009789"/>
    </source>
</evidence>
<evidence type="ECO:0000256" key="1">
    <source>
        <dbReference type="ARBA" id="ARBA00001282"/>
    </source>
</evidence>
<keyword evidence="5 7" id="KW-0548">Nucleotidyltransferase</keyword>
<dbReference type="STRING" id="1121307.CLCY_12c00100"/>
<feature type="site" description="Transition state stabilizer" evidence="7">
    <location>
        <position position="14"/>
    </location>
</feature>
<dbReference type="PANTHER" id="PTHR32125">
    <property type="entry name" value="2-C-METHYL-D-ERYTHRITOL 4-PHOSPHATE CYTIDYLYLTRANSFERASE, CHLOROPLASTIC"/>
    <property type="match status" value="1"/>
</dbReference>
<dbReference type="UniPathway" id="UPA00056">
    <property type="reaction ID" value="UER00093"/>
</dbReference>
<keyword evidence="9" id="KW-1185">Reference proteome</keyword>
<comment type="caution">
    <text evidence="8">The sequence shown here is derived from an EMBL/GenBank/DDBJ whole genome shotgun (WGS) entry which is preliminary data.</text>
</comment>